<protein>
    <submittedName>
        <fullName evidence="3">DNA-binding transcriptional regulator, MarR family</fullName>
    </submittedName>
</protein>
<dbReference type="PANTHER" id="PTHR33164:SF43">
    <property type="entry name" value="HTH-TYPE TRANSCRIPTIONAL REPRESSOR YETL"/>
    <property type="match status" value="1"/>
</dbReference>
<dbReference type="PANTHER" id="PTHR33164">
    <property type="entry name" value="TRANSCRIPTIONAL REGULATOR, MARR FAMILY"/>
    <property type="match status" value="1"/>
</dbReference>
<dbReference type="SMART" id="SM00347">
    <property type="entry name" value="HTH_MARR"/>
    <property type="match status" value="1"/>
</dbReference>
<evidence type="ECO:0000313" key="4">
    <source>
        <dbReference type="Proteomes" id="UP000183315"/>
    </source>
</evidence>
<dbReference type="GO" id="GO:0003700">
    <property type="term" value="F:DNA-binding transcription factor activity"/>
    <property type="evidence" value="ECO:0007669"/>
    <property type="project" value="InterPro"/>
</dbReference>
<dbReference type="RefSeq" id="WP_081953338.1">
    <property type="nucleotide sequence ID" value="NZ_BBLU01000014.1"/>
</dbReference>
<dbReference type="GO" id="GO:0006950">
    <property type="term" value="P:response to stress"/>
    <property type="evidence" value="ECO:0007669"/>
    <property type="project" value="TreeGrafter"/>
</dbReference>
<dbReference type="Proteomes" id="UP000183315">
    <property type="component" value="Unassembled WGS sequence"/>
</dbReference>
<proteinExistence type="predicted"/>
<evidence type="ECO:0000313" key="3">
    <source>
        <dbReference type="EMBL" id="SEJ64051.1"/>
    </source>
</evidence>
<dbReference type="GO" id="GO:0003677">
    <property type="term" value="F:DNA binding"/>
    <property type="evidence" value="ECO:0007669"/>
    <property type="project" value="UniProtKB-KW"/>
</dbReference>
<dbReference type="InterPro" id="IPR036390">
    <property type="entry name" value="WH_DNA-bd_sf"/>
</dbReference>
<name>A0A1H7AEJ4_9MICO</name>
<evidence type="ECO:0000259" key="2">
    <source>
        <dbReference type="PROSITE" id="PS50995"/>
    </source>
</evidence>
<dbReference type="Gene3D" id="1.10.10.10">
    <property type="entry name" value="Winged helix-like DNA-binding domain superfamily/Winged helix DNA-binding domain"/>
    <property type="match status" value="1"/>
</dbReference>
<dbReference type="SUPFAM" id="SSF46785">
    <property type="entry name" value="Winged helix' DNA-binding domain"/>
    <property type="match status" value="1"/>
</dbReference>
<accession>A0A1H7AEJ4</accession>
<dbReference type="InterPro" id="IPR039422">
    <property type="entry name" value="MarR/SlyA-like"/>
</dbReference>
<dbReference type="eggNOG" id="COG1846">
    <property type="taxonomic scope" value="Bacteria"/>
</dbReference>
<dbReference type="AlphaFoldDB" id="A0A1H7AEJ4"/>
<dbReference type="OrthoDB" id="9155413at2"/>
<evidence type="ECO:0000256" key="1">
    <source>
        <dbReference type="SAM" id="MobiDB-lite"/>
    </source>
</evidence>
<dbReference type="EMBL" id="FNZI01000006">
    <property type="protein sequence ID" value="SEJ64051.1"/>
    <property type="molecule type" value="Genomic_DNA"/>
</dbReference>
<dbReference type="STRING" id="1043493.SAMN05421637_2526"/>
<dbReference type="InterPro" id="IPR000835">
    <property type="entry name" value="HTH_MarR-typ"/>
</dbReference>
<dbReference type="PROSITE" id="PS50995">
    <property type="entry name" value="HTH_MARR_2"/>
    <property type="match status" value="1"/>
</dbReference>
<dbReference type="InterPro" id="IPR036388">
    <property type="entry name" value="WH-like_DNA-bd_sf"/>
</dbReference>
<sequence>MDAQSEAPRLLYLVKRLELAVRARLDAVLREHRITVPQYTALTVLARHPAMTAAELARHSFVSAQAMDGVVRALLQADLIERSVDPAHARRLVISLTPAATALLADCAPDVDGIEAAAFGALAEEERTALARWLGEARAGLAPSRAATPQAGGVAEGEPDIS</sequence>
<feature type="region of interest" description="Disordered" evidence="1">
    <location>
        <begin position="141"/>
        <end position="162"/>
    </location>
</feature>
<keyword evidence="3" id="KW-0238">DNA-binding</keyword>
<reference evidence="4" key="1">
    <citation type="submission" date="2016-10" db="EMBL/GenBank/DDBJ databases">
        <authorList>
            <person name="Varghese N."/>
        </authorList>
    </citation>
    <scope>NUCLEOTIDE SEQUENCE [LARGE SCALE GENOMIC DNA]</scope>
    <source>
        <strain evidence="4">DSM 24868</strain>
    </source>
</reference>
<gene>
    <name evidence="3" type="ORF">SAMN05421637_2526</name>
</gene>
<feature type="domain" description="HTH marR-type" evidence="2">
    <location>
        <begin position="7"/>
        <end position="139"/>
    </location>
</feature>
<dbReference type="Pfam" id="PF12802">
    <property type="entry name" value="MarR_2"/>
    <property type="match status" value="1"/>
</dbReference>
<keyword evidence="4" id="KW-1185">Reference proteome</keyword>
<organism evidence="3 4">
    <name type="scientific">Demequina mangrovi</name>
    <dbReference type="NCBI Taxonomy" id="1043493"/>
    <lineage>
        <taxon>Bacteria</taxon>
        <taxon>Bacillati</taxon>
        <taxon>Actinomycetota</taxon>
        <taxon>Actinomycetes</taxon>
        <taxon>Micrococcales</taxon>
        <taxon>Demequinaceae</taxon>
        <taxon>Demequina</taxon>
    </lineage>
</organism>